<proteinExistence type="predicted"/>
<protein>
    <submittedName>
        <fullName evidence="1">Excinuclease ABC subunit A</fullName>
    </submittedName>
</protein>
<accession>A0A1L6TG94</accession>
<dbReference type="RefSeq" id="WP_027242692.1">
    <property type="nucleotide sequence ID" value="NZ_CP012508.1"/>
</dbReference>
<sequence length="99" mass="11867">MTWFEFLHTLNVAALISLAIFVLRVWLDRKKFYREKSIAELEELQAFLKPCNDFGSYDMNLKFLKAFRTARKHFAQEIGNGVRHSYYMKDRMVNVKELK</sequence>
<evidence type="ECO:0000313" key="2">
    <source>
        <dbReference type="Proteomes" id="UP000029558"/>
    </source>
</evidence>
<organism evidence="1 2">
    <name type="scientific">Piscirickettsia salmonis</name>
    <dbReference type="NCBI Taxonomy" id="1238"/>
    <lineage>
        <taxon>Bacteria</taxon>
        <taxon>Pseudomonadati</taxon>
        <taxon>Pseudomonadota</taxon>
        <taxon>Gammaproteobacteria</taxon>
        <taxon>Thiotrichales</taxon>
        <taxon>Piscirickettsiaceae</taxon>
        <taxon>Piscirickettsia</taxon>
    </lineage>
</organism>
<dbReference type="Proteomes" id="UP000029558">
    <property type="component" value="Chromosome"/>
</dbReference>
<name>A0A1L6TG94_PISSA</name>
<dbReference type="EMBL" id="CP012508">
    <property type="protein sequence ID" value="ALB21399.1"/>
    <property type="molecule type" value="Genomic_DNA"/>
</dbReference>
<evidence type="ECO:0000313" key="1">
    <source>
        <dbReference type="EMBL" id="ALB21399.1"/>
    </source>
</evidence>
<gene>
    <name evidence="1" type="ORF">KU39_213</name>
</gene>
<reference evidence="1 2" key="1">
    <citation type="journal article" date="2014" name="Genome Announc.">
        <title>Comparative Genome Analysis of Two Isolates of the Fish Pathogen Piscirickettsia salmonis from Different Hosts Reveals Major Differences in Virulence-Associated Secretion Systems.</title>
        <authorList>
            <person name="Bohle H."/>
            <person name="Henriquez P."/>
            <person name="Grothusen H."/>
            <person name="Navas E."/>
            <person name="Sandoval A."/>
            <person name="Bustamante F."/>
            <person name="Bustos P."/>
            <person name="Mancilla M."/>
        </authorList>
    </citation>
    <scope>NUCLEOTIDE SEQUENCE [LARGE SCALE GENOMIC DNA]</scope>
    <source>
        <strain evidence="2">B1-32597</strain>
    </source>
</reference>
<dbReference type="AlphaFoldDB" id="A0A1L6TG94"/>